<organism evidence="2 3">
    <name type="scientific">Fragilariopsis cylindrus CCMP1102</name>
    <dbReference type="NCBI Taxonomy" id="635003"/>
    <lineage>
        <taxon>Eukaryota</taxon>
        <taxon>Sar</taxon>
        <taxon>Stramenopiles</taxon>
        <taxon>Ochrophyta</taxon>
        <taxon>Bacillariophyta</taxon>
        <taxon>Bacillariophyceae</taxon>
        <taxon>Bacillariophycidae</taxon>
        <taxon>Bacillariales</taxon>
        <taxon>Bacillariaceae</taxon>
        <taxon>Fragilariopsis</taxon>
    </lineage>
</organism>
<reference evidence="2 3" key="1">
    <citation type="submission" date="2016-09" db="EMBL/GenBank/DDBJ databases">
        <title>Extensive genetic diversity and differential bi-allelic expression allows diatom success in the polar Southern Ocean.</title>
        <authorList>
            <consortium name="DOE Joint Genome Institute"/>
            <person name="Mock T."/>
            <person name="Otillar R.P."/>
            <person name="Strauss J."/>
            <person name="Dupont C."/>
            <person name="Frickenhaus S."/>
            <person name="Maumus F."/>
            <person name="Mcmullan M."/>
            <person name="Sanges R."/>
            <person name="Schmutz J."/>
            <person name="Toseland A."/>
            <person name="Valas R."/>
            <person name="Veluchamy A."/>
            <person name="Ward B.J."/>
            <person name="Allen A."/>
            <person name="Barry K."/>
            <person name="Falciatore A."/>
            <person name="Ferrante M."/>
            <person name="Fortunato A.E."/>
            <person name="Gloeckner G."/>
            <person name="Gruber A."/>
            <person name="Hipkin R."/>
            <person name="Janech M."/>
            <person name="Kroth P."/>
            <person name="Leese F."/>
            <person name="Lindquist E."/>
            <person name="Lyon B.R."/>
            <person name="Martin J."/>
            <person name="Mayer C."/>
            <person name="Parker M."/>
            <person name="Quesneville H."/>
            <person name="Raymond J."/>
            <person name="Uhlig C."/>
            <person name="Valentin K.U."/>
            <person name="Worden A.Z."/>
            <person name="Armbrust E.V."/>
            <person name="Bowler C."/>
            <person name="Green B."/>
            <person name="Moulton V."/>
            <person name="Van Oosterhout C."/>
            <person name="Grigoriev I."/>
        </authorList>
    </citation>
    <scope>NUCLEOTIDE SEQUENCE [LARGE SCALE GENOMIC DNA]</scope>
    <source>
        <strain evidence="2 3">CCMP1102</strain>
    </source>
</reference>
<evidence type="ECO:0000313" key="2">
    <source>
        <dbReference type="EMBL" id="OEU12392.1"/>
    </source>
</evidence>
<keyword evidence="3" id="KW-1185">Reference proteome</keyword>
<dbReference type="Pfam" id="PF12527">
    <property type="entry name" value="DUF3727"/>
    <property type="match status" value="1"/>
</dbReference>
<dbReference type="KEGG" id="fcy:FRACYDRAFT_191385"/>
<dbReference type="InParanoid" id="A0A1E7F2H6"/>
<feature type="compositionally biased region" description="Acidic residues" evidence="1">
    <location>
        <begin position="119"/>
        <end position="143"/>
    </location>
</feature>
<evidence type="ECO:0000256" key="1">
    <source>
        <dbReference type="SAM" id="MobiDB-lite"/>
    </source>
</evidence>
<protein>
    <recommendedName>
        <fullName evidence="4">DUF3727 domain-containing protein</fullName>
    </recommendedName>
</protein>
<sequence length="216" mass="24622">MKPTLLAAASSEEDSTLTRVPDDDEGVAIPFLDRTENSFIECYADSIITVGDVEYTIGVPCDYCVALCYFDDKENLIPVELTDDLMDDIFPFAESIVSEEFEEELVLQRTPQTLTLVGELEDDDTDMDDEDEDDDEEDEEYDGQDEVEVLVTFEHRDKEYNLVRLMDPVLLVGKVDSERPDLRVLLTPEESDNIMPQLEAAFLKYHEDEETNSILP</sequence>
<proteinExistence type="predicted"/>
<gene>
    <name evidence="2" type="ORF">FRACYDRAFT_191385</name>
</gene>
<dbReference type="AlphaFoldDB" id="A0A1E7F2H6"/>
<evidence type="ECO:0000313" key="3">
    <source>
        <dbReference type="Proteomes" id="UP000095751"/>
    </source>
</evidence>
<name>A0A1E7F2H6_9STRA</name>
<evidence type="ECO:0008006" key="4">
    <source>
        <dbReference type="Google" id="ProtNLM"/>
    </source>
</evidence>
<dbReference type="Proteomes" id="UP000095751">
    <property type="component" value="Unassembled WGS sequence"/>
</dbReference>
<accession>A0A1E7F2H6</accession>
<feature type="region of interest" description="Disordered" evidence="1">
    <location>
        <begin position="113"/>
        <end position="143"/>
    </location>
</feature>
<dbReference type="EMBL" id="KV784365">
    <property type="protein sequence ID" value="OEU12392.1"/>
    <property type="molecule type" value="Genomic_DNA"/>
</dbReference>
<dbReference type="InterPro" id="IPR022203">
    <property type="entry name" value="DUF3727"/>
</dbReference>
<dbReference type="OrthoDB" id="205691at2759"/>